<sequence length="65" mass="6999">MPIPFQPVHLPCSISVAAWNADEAENFDAVMRRADEALYSAKSAGRGRVSRAAPHPAPNPSKTCH</sequence>
<dbReference type="InterPro" id="IPR029787">
    <property type="entry name" value="Nucleotide_cyclase"/>
</dbReference>
<dbReference type="OrthoDB" id="23692at2"/>
<dbReference type="Proteomes" id="UP000002424">
    <property type="component" value="Chromosome"/>
</dbReference>
<dbReference type="GeneID" id="88186376"/>
<dbReference type="Gene3D" id="3.30.70.270">
    <property type="match status" value="1"/>
</dbReference>
<evidence type="ECO:0000313" key="4">
    <source>
        <dbReference type="Proteomes" id="UP000002424"/>
    </source>
</evidence>
<organism evidence="3 4">
    <name type="scientific">Azotobacter vinelandii (strain DJ / ATCC BAA-1303)</name>
    <dbReference type="NCBI Taxonomy" id="322710"/>
    <lineage>
        <taxon>Bacteria</taxon>
        <taxon>Pseudomonadati</taxon>
        <taxon>Pseudomonadota</taxon>
        <taxon>Gammaproteobacteria</taxon>
        <taxon>Pseudomonadales</taxon>
        <taxon>Pseudomonadaceae</taxon>
        <taxon>Azotobacter</taxon>
    </lineage>
</organism>
<dbReference type="PROSITE" id="PS50887">
    <property type="entry name" value="GGDEF"/>
    <property type="match status" value="1"/>
</dbReference>
<dbReference type="SUPFAM" id="SSF55073">
    <property type="entry name" value="Nucleotide cyclase"/>
    <property type="match status" value="1"/>
</dbReference>
<reference evidence="3 4" key="1">
    <citation type="journal article" date="2009" name="J. Bacteriol.">
        <title>Genome sequence of Azotobacter vinelandii, an obligate aerobe specialized to support diverse anaerobic metabolic processes.</title>
        <authorList>
            <person name="Setubal J.C."/>
            <person name="dos Santos P."/>
            <person name="Goldman B.S."/>
            <person name="Ertesvag H."/>
            <person name="Espin G."/>
            <person name="Rubio L.M."/>
            <person name="Valla S."/>
            <person name="Almeida N.F."/>
            <person name="Balasubramanian D."/>
            <person name="Cromes L."/>
            <person name="Curatti L."/>
            <person name="Du Z."/>
            <person name="Godsy E."/>
            <person name="Goodner B."/>
            <person name="Hellner-Burris K."/>
            <person name="Hernandez J.A."/>
            <person name="Houmiel K."/>
            <person name="Imperial J."/>
            <person name="Kennedy C."/>
            <person name="Larson T.J."/>
            <person name="Latreille P."/>
            <person name="Ligon L.S."/>
            <person name="Lu J."/>
            <person name="Maerk M."/>
            <person name="Miller N.M."/>
            <person name="Norton S."/>
            <person name="O'Carroll I.P."/>
            <person name="Paulsen I."/>
            <person name="Raulfs E.C."/>
            <person name="Roemer R."/>
            <person name="Rosser J."/>
            <person name="Segura D."/>
            <person name="Slater S."/>
            <person name="Stricklin S.L."/>
            <person name="Studholme D.J."/>
            <person name="Sun J."/>
            <person name="Viana C.J."/>
            <person name="Wallin E."/>
            <person name="Wang B."/>
            <person name="Wheeler C."/>
            <person name="Zhu H."/>
            <person name="Dean D.R."/>
            <person name="Dixon R."/>
            <person name="Wood D."/>
        </authorList>
    </citation>
    <scope>NUCLEOTIDE SEQUENCE [LARGE SCALE GENOMIC DNA]</scope>
    <source>
        <strain evidence="4">DJ / ATCC BAA-1303</strain>
    </source>
</reference>
<feature type="domain" description="GGDEF" evidence="2">
    <location>
        <begin position="1"/>
        <end position="54"/>
    </location>
</feature>
<dbReference type="EMBL" id="CP001157">
    <property type="protein sequence ID" value="ACO79495.1"/>
    <property type="molecule type" value="Genomic_DNA"/>
</dbReference>
<dbReference type="HOGENOM" id="CLU_2840277_0_0_6"/>
<gene>
    <name evidence="3" type="ordered locus">Avin_33420</name>
</gene>
<evidence type="ECO:0000313" key="3">
    <source>
        <dbReference type="EMBL" id="ACO79495.1"/>
    </source>
</evidence>
<dbReference type="EnsemblBacteria" id="ACO79495">
    <property type="protein sequence ID" value="ACO79495"/>
    <property type="gene ID" value="Avin_33420"/>
</dbReference>
<dbReference type="InterPro" id="IPR000160">
    <property type="entry name" value="GGDEF_dom"/>
</dbReference>
<evidence type="ECO:0000259" key="2">
    <source>
        <dbReference type="PROSITE" id="PS50887"/>
    </source>
</evidence>
<dbReference type="KEGG" id="avn:Avin_33420"/>
<dbReference type="STRING" id="322710.Avin_33420"/>
<name>C1DPS4_AZOVD</name>
<protein>
    <submittedName>
        <fullName evidence="3">Diguanylate cyclase (GGDEF domain) protein</fullName>
    </submittedName>
</protein>
<evidence type="ECO:0000256" key="1">
    <source>
        <dbReference type="SAM" id="MobiDB-lite"/>
    </source>
</evidence>
<dbReference type="InterPro" id="IPR043128">
    <property type="entry name" value="Rev_trsase/Diguanyl_cyclase"/>
</dbReference>
<dbReference type="AlphaFoldDB" id="C1DPS4"/>
<accession>C1DPS4</accession>
<dbReference type="eggNOG" id="COG3706">
    <property type="taxonomic scope" value="Bacteria"/>
</dbReference>
<dbReference type="RefSeq" id="WP_012701877.1">
    <property type="nucleotide sequence ID" value="NC_012560.1"/>
</dbReference>
<proteinExistence type="predicted"/>
<dbReference type="Pfam" id="PF00990">
    <property type="entry name" value="GGDEF"/>
    <property type="match status" value="1"/>
</dbReference>
<keyword evidence="4" id="KW-1185">Reference proteome</keyword>
<feature type="region of interest" description="Disordered" evidence="1">
    <location>
        <begin position="42"/>
        <end position="65"/>
    </location>
</feature>